<name>A0A147BP20_IXORI</name>
<dbReference type="AlphaFoldDB" id="A0A147BP20"/>
<organism evidence="3">
    <name type="scientific">Ixodes ricinus</name>
    <name type="common">Common tick</name>
    <name type="synonym">Acarus ricinus</name>
    <dbReference type="NCBI Taxonomy" id="34613"/>
    <lineage>
        <taxon>Eukaryota</taxon>
        <taxon>Metazoa</taxon>
        <taxon>Ecdysozoa</taxon>
        <taxon>Arthropoda</taxon>
        <taxon>Chelicerata</taxon>
        <taxon>Arachnida</taxon>
        <taxon>Acari</taxon>
        <taxon>Parasitiformes</taxon>
        <taxon>Ixodida</taxon>
        <taxon>Ixodoidea</taxon>
        <taxon>Ixodidae</taxon>
        <taxon>Ixodinae</taxon>
        <taxon>Ixodes</taxon>
    </lineage>
</organism>
<accession>A0A147BP20</accession>
<keyword evidence="2" id="KW-0732">Signal</keyword>
<feature type="signal peptide" evidence="2">
    <location>
        <begin position="1"/>
        <end position="32"/>
    </location>
</feature>
<evidence type="ECO:0000313" key="3">
    <source>
        <dbReference type="EMBL" id="JAR92529.1"/>
    </source>
</evidence>
<proteinExistence type="predicted"/>
<dbReference type="PANTHER" id="PTHR11505">
    <property type="entry name" value="L1 TRANSPOSABLE ELEMENT-RELATED"/>
    <property type="match status" value="1"/>
</dbReference>
<evidence type="ECO:0000256" key="2">
    <source>
        <dbReference type="SAM" id="SignalP"/>
    </source>
</evidence>
<dbReference type="Gene3D" id="3.30.70.1820">
    <property type="entry name" value="L1 transposable element, RRM domain"/>
    <property type="match status" value="1"/>
</dbReference>
<evidence type="ECO:0000256" key="1">
    <source>
        <dbReference type="SAM" id="Coils"/>
    </source>
</evidence>
<feature type="chain" id="PRO_5007542660" evidence="2">
    <location>
        <begin position="33"/>
        <end position="425"/>
    </location>
</feature>
<dbReference type="EMBL" id="GEGO01002875">
    <property type="protein sequence ID" value="JAR92529.1"/>
    <property type="molecule type" value="Transcribed_RNA"/>
</dbReference>
<protein>
    <submittedName>
        <fullName evidence="3">Putative tick transposon</fullName>
    </submittedName>
</protein>
<reference evidence="3" key="1">
    <citation type="journal article" date="2018" name="PLoS Negl. Trop. Dis.">
        <title>Sialome diversity of ticks revealed by RNAseq of single tick salivary glands.</title>
        <authorList>
            <person name="Perner J."/>
            <person name="Kropackova S."/>
            <person name="Kopacek P."/>
            <person name="Ribeiro J.M."/>
        </authorList>
    </citation>
    <scope>NUCLEOTIDE SEQUENCE</scope>
    <source>
        <strain evidence="3">Siblings of single egg batch collected in Ceske Budejovice</strain>
        <tissue evidence="3">Salivary glands</tissue>
    </source>
</reference>
<sequence>MSHFSRSKRRSGTGMATAVPFTLILLLSQVSGFSGQRQCFEGCETCSHFAPRIINGINEIKTSDGANLPHDDADWMICNASGFGKCIVPVYEQWESSLPISQLQKALVCSTPVGRGTGMATAVPFTLILLLSQVSDAKHSPFFSVFVLPVPPQTLFACLSTHSEPERRSRRRFRLLRRFAFYFLLLLLCGDIELNPGPTTAEQLQQLLDGQATIQVKLASIETTQVENKVAIDDLVNRMTSLESKLNRLDQLHTAIKECKTECENQRRELGALMARVDDLENRSRRYNLIFYGVPDAGARESNADSEKRISEICESRLGLPTVVMERAHRLGKFQNGKNRPLIAKFTSFKEKQLILSNARKLKGTPISISEDFSQAVRTTRKRLWDFAKSRRKDGDKVNLRYDTLLLNGTKYVYDDETNQVVPHR</sequence>
<feature type="coiled-coil region" evidence="1">
    <location>
        <begin position="232"/>
        <end position="283"/>
    </location>
</feature>
<dbReference type="InterPro" id="IPR004244">
    <property type="entry name" value="Transposase_22"/>
</dbReference>
<keyword evidence="1" id="KW-0175">Coiled coil</keyword>